<comment type="similarity">
    <text evidence="1">Belongs to the CbxX/CfxQ family.</text>
</comment>
<keyword evidence="3" id="KW-0067">ATP-binding</keyword>
<organism evidence="5 6">
    <name type="scientific">Mycobacterium parascrofulaceum ATCC BAA-614</name>
    <dbReference type="NCBI Taxonomy" id="525368"/>
    <lineage>
        <taxon>Bacteria</taxon>
        <taxon>Bacillati</taxon>
        <taxon>Actinomycetota</taxon>
        <taxon>Actinomycetes</taxon>
        <taxon>Mycobacteriales</taxon>
        <taxon>Mycobacteriaceae</taxon>
        <taxon>Mycobacterium</taxon>
        <taxon>Mycobacterium simiae complex</taxon>
    </lineage>
</organism>
<dbReference type="Pfam" id="PF00004">
    <property type="entry name" value="AAA"/>
    <property type="match status" value="1"/>
</dbReference>
<dbReference type="FunFam" id="3.40.50.300:FF:000216">
    <property type="entry name" value="Type VII secretion ATPase EccA"/>
    <property type="match status" value="1"/>
</dbReference>
<dbReference type="GO" id="GO:0005524">
    <property type="term" value="F:ATP binding"/>
    <property type="evidence" value="ECO:0007669"/>
    <property type="project" value="UniProtKB-KW"/>
</dbReference>
<keyword evidence="6" id="KW-1185">Reference proteome</keyword>
<dbReference type="SUPFAM" id="SSF48452">
    <property type="entry name" value="TPR-like"/>
    <property type="match status" value="1"/>
</dbReference>
<dbReference type="GO" id="GO:0016887">
    <property type="term" value="F:ATP hydrolysis activity"/>
    <property type="evidence" value="ECO:0007669"/>
    <property type="project" value="InterPro"/>
</dbReference>
<dbReference type="Gene3D" id="1.25.40.10">
    <property type="entry name" value="Tetratricopeptide repeat domain"/>
    <property type="match status" value="1"/>
</dbReference>
<dbReference type="EMBL" id="ADNV01000101">
    <property type="protein sequence ID" value="EFG78679.1"/>
    <property type="molecule type" value="Genomic_DNA"/>
</dbReference>
<dbReference type="InterPro" id="IPR011990">
    <property type="entry name" value="TPR-like_helical_dom_sf"/>
</dbReference>
<keyword evidence="2" id="KW-0547">Nucleotide-binding</keyword>
<dbReference type="InterPro" id="IPR050773">
    <property type="entry name" value="CbxX/CfxQ_RuBisCO_ESX"/>
</dbReference>
<dbReference type="InterPro" id="IPR003593">
    <property type="entry name" value="AAA+_ATPase"/>
</dbReference>
<dbReference type="eggNOG" id="COG0464">
    <property type="taxonomic scope" value="Bacteria"/>
</dbReference>
<dbReference type="RefSeq" id="WP_007170431.1">
    <property type="nucleotide sequence ID" value="NZ_GG770556.1"/>
</dbReference>
<dbReference type="SMART" id="SM00382">
    <property type="entry name" value="AAA"/>
    <property type="match status" value="1"/>
</dbReference>
<dbReference type="Pfam" id="PF21545">
    <property type="entry name" value="T7SS_EccA1_N"/>
    <property type="match status" value="1"/>
</dbReference>
<proteinExistence type="inferred from homology"/>
<comment type="caution">
    <text evidence="5">The sequence shown here is derived from an EMBL/GenBank/DDBJ whole genome shotgun (WGS) entry which is preliminary data.</text>
</comment>
<dbReference type="InterPro" id="IPR003959">
    <property type="entry name" value="ATPase_AAA_core"/>
</dbReference>
<dbReference type="CDD" id="cd00009">
    <property type="entry name" value="AAA"/>
    <property type="match status" value="1"/>
</dbReference>
<feature type="domain" description="AAA+ ATPase" evidence="4">
    <location>
        <begin position="343"/>
        <end position="478"/>
    </location>
</feature>
<evidence type="ECO:0000259" key="4">
    <source>
        <dbReference type="SMART" id="SM00382"/>
    </source>
</evidence>
<dbReference type="InterPro" id="IPR027417">
    <property type="entry name" value="P-loop_NTPase"/>
</dbReference>
<evidence type="ECO:0000313" key="6">
    <source>
        <dbReference type="Proteomes" id="UP000003653"/>
    </source>
</evidence>
<dbReference type="PANTHER" id="PTHR43392:SF2">
    <property type="entry name" value="AAA-TYPE ATPASE FAMILY PROTEIN _ ANKYRIN REPEAT FAMILY PROTEIN"/>
    <property type="match status" value="1"/>
</dbReference>
<name>D5P5G6_9MYCO</name>
<dbReference type="Gene3D" id="1.10.8.60">
    <property type="match status" value="1"/>
</dbReference>
<dbReference type="InterPro" id="IPR000641">
    <property type="entry name" value="CbxX/CfxQ"/>
</dbReference>
<evidence type="ECO:0000256" key="2">
    <source>
        <dbReference type="ARBA" id="ARBA00022741"/>
    </source>
</evidence>
<dbReference type="HOGENOM" id="CLU_008749_5_0_11"/>
<dbReference type="PRINTS" id="PR00819">
    <property type="entry name" value="CBXCFQXSUPER"/>
</dbReference>
<dbReference type="SUPFAM" id="SSF52540">
    <property type="entry name" value="P-loop containing nucleoside triphosphate hydrolases"/>
    <property type="match status" value="1"/>
</dbReference>
<reference evidence="5 6" key="1">
    <citation type="submission" date="2010-04" db="EMBL/GenBank/DDBJ databases">
        <authorList>
            <person name="Muzny D."/>
            <person name="Qin X."/>
            <person name="Deng J."/>
            <person name="Jiang H."/>
            <person name="Liu Y."/>
            <person name="Qu J."/>
            <person name="Song X.-Z."/>
            <person name="Zhang L."/>
            <person name="Thornton R."/>
            <person name="Coyle M."/>
            <person name="Francisco L."/>
            <person name="Jackson L."/>
            <person name="Javaid M."/>
            <person name="Korchina V."/>
            <person name="Kovar C."/>
            <person name="Mata R."/>
            <person name="Mathew T."/>
            <person name="Ngo R."/>
            <person name="Nguyen L."/>
            <person name="Nguyen N."/>
            <person name="Okwuonu G."/>
            <person name="Ongeri F."/>
            <person name="Pham C."/>
            <person name="Simmons D."/>
            <person name="Wilczek-Boney K."/>
            <person name="Hale W."/>
            <person name="Jakkamsetti A."/>
            <person name="Pham P."/>
            <person name="Ruth R."/>
            <person name="San Lucas F."/>
            <person name="Warren J."/>
            <person name="Zhang J."/>
            <person name="Zhao Z."/>
            <person name="Zhou C."/>
            <person name="Zhu D."/>
            <person name="Lee S."/>
            <person name="Bess C."/>
            <person name="Blankenburg K."/>
            <person name="Forbes L."/>
            <person name="Fu Q."/>
            <person name="Gubbala S."/>
            <person name="Hirani K."/>
            <person name="Jayaseelan J.C."/>
            <person name="Lara F."/>
            <person name="Munidasa M."/>
            <person name="Palculict T."/>
            <person name="Patil S."/>
            <person name="Pu L.-L."/>
            <person name="Saada N."/>
            <person name="Tang L."/>
            <person name="Weissenberger G."/>
            <person name="Zhu Y."/>
            <person name="Hemphill L."/>
            <person name="Shang Y."/>
            <person name="Youmans B."/>
            <person name="Ayvaz T."/>
            <person name="Ross M."/>
            <person name="Santibanez J."/>
            <person name="Aqrawi P."/>
            <person name="Gross S."/>
            <person name="Joshi V."/>
            <person name="Fowler G."/>
            <person name="Nazareth L."/>
            <person name="Reid J."/>
            <person name="Worley K."/>
            <person name="Petrosino J."/>
            <person name="Highlander S."/>
            <person name="Gibbs R."/>
        </authorList>
    </citation>
    <scope>NUCLEOTIDE SEQUENCE [LARGE SCALE GENOMIC DNA]</scope>
    <source>
        <strain evidence="5 6">ATCC BAA-614</strain>
    </source>
</reference>
<dbReference type="InterPro" id="IPR049078">
    <property type="entry name" value="T7SS_EccA1-like_N"/>
</dbReference>
<sequence>MTTTSPTEQRRAFDAAINRFLAGDPAAARQAFTEITYQNPAMTDAWLGRLACGDHSLDTLAGAYRNSRALYRETRRIGQQDGALQAAVPAPLYLQLQVWSRGTIALAFAAVLIGAGEFEQAMTVLNDAELAADGQAATWRQFITATLYHRTRRWPDLCALTDVCPPATATYVPNEVVAATHTLRAMALVSLGQAQAALDLIDQVSTQNSYITADLALTKGWCLRELGEFDAANEAFRSATIDGAVIPQARKALEQPDYRIVTTDAETIATRTNKWDPATETSRDARAAAALASERQEVLNRAQARVDELIGLEDAKEQIAVWRTEIQIEQLLAEQGDGGATSNENHMVFLGPPGTAKTTFARVVGEVLFGLGKIARPDVKEVTEEDIVIGYVSQTAAKMKEVCEEARGGVLFIDEAYRLVPKTEGHSFGMDAINTLLKYMEDYRDELVVIVAGYPKEMRDFLKANAGLAGRFHFTLTFNSYTPDEIVAIGRHLAGKERLAVDDDAWEMLRAEATHLRSLPYESGTMLDVAGNGRYARKVSVACRRERARRLHRLAPNPQDLDRLVRADPSALKVSVDDMQRALAEARPATG</sequence>
<accession>D5P5G6</accession>
<dbReference type="PANTHER" id="PTHR43392">
    <property type="entry name" value="AAA-TYPE ATPASE FAMILY PROTEIN / ANKYRIN REPEAT FAMILY PROTEIN"/>
    <property type="match status" value="1"/>
</dbReference>
<evidence type="ECO:0000256" key="3">
    <source>
        <dbReference type="ARBA" id="ARBA00022840"/>
    </source>
</evidence>
<dbReference type="AlphaFoldDB" id="D5P5G6"/>
<dbReference type="Gene3D" id="3.40.50.300">
    <property type="entry name" value="P-loop containing nucleotide triphosphate hydrolases"/>
    <property type="match status" value="1"/>
</dbReference>
<gene>
    <name evidence="5" type="primary">eccA</name>
    <name evidence="5" type="ORF">HMPREF0591_1410</name>
</gene>
<protein>
    <submittedName>
        <fullName evidence="5">Type VII secretion AAA-ATPase EccA</fullName>
    </submittedName>
</protein>
<evidence type="ECO:0000313" key="5">
    <source>
        <dbReference type="EMBL" id="EFG78679.1"/>
    </source>
</evidence>
<evidence type="ECO:0000256" key="1">
    <source>
        <dbReference type="ARBA" id="ARBA00010378"/>
    </source>
</evidence>
<dbReference type="Proteomes" id="UP000003653">
    <property type="component" value="Unassembled WGS sequence"/>
</dbReference>